<sequence length="74" mass="8021">MPEATYQLRVSGVIPPELLAELRDLTVSVEPPETVLHGSLPDQSAVVGLIARIHGLGLHLVEVRRLHPDDGPDQ</sequence>
<accession>A0ABP6STE9</accession>
<name>A0ABP6STE9_9ACTN</name>
<organism evidence="1 2">
    <name type="scientific">Cryptosporangium minutisporangium</name>
    <dbReference type="NCBI Taxonomy" id="113569"/>
    <lineage>
        <taxon>Bacteria</taxon>
        <taxon>Bacillati</taxon>
        <taxon>Actinomycetota</taxon>
        <taxon>Actinomycetes</taxon>
        <taxon>Cryptosporangiales</taxon>
        <taxon>Cryptosporangiaceae</taxon>
        <taxon>Cryptosporangium</taxon>
    </lineage>
</organism>
<dbReference type="EMBL" id="BAAAYN010000006">
    <property type="protein sequence ID" value="GAA3383630.1"/>
    <property type="molecule type" value="Genomic_DNA"/>
</dbReference>
<dbReference type="Proteomes" id="UP001501676">
    <property type="component" value="Unassembled WGS sequence"/>
</dbReference>
<evidence type="ECO:0000313" key="1">
    <source>
        <dbReference type="EMBL" id="GAA3383630.1"/>
    </source>
</evidence>
<gene>
    <name evidence="1" type="ORF">GCM10020369_10250</name>
</gene>
<protein>
    <submittedName>
        <fullName evidence="1">Uncharacterized protein</fullName>
    </submittedName>
</protein>
<dbReference type="RefSeq" id="WP_345726788.1">
    <property type="nucleotide sequence ID" value="NZ_BAAAYN010000006.1"/>
</dbReference>
<proteinExistence type="predicted"/>
<comment type="caution">
    <text evidence="1">The sequence shown here is derived from an EMBL/GenBank/DDBJ whole genome shotgun (WGS) entry which is preliminary data.</text>
</comment>
<reference evidence="2" key="1">
    <citation type="journal article" date="2019" name="Int. J. Syst. Evol. Microbiol.">
        <title>The Global Catalogue of Microorganisms (GCM) 10K type strain sequencing project: providing services to taxonomists for standard genome sequencing and annotation.</title>
        <authorList>
            <consortium name="The Broad Institute Genomics Platform"/>
            <consortium name="The Broad Institute Genome Sequencing Center for Infectious Disease"/>
            <person name="Wu L."/>
            <person name="Ma J."/>
        </authorList>
    </citation>
    <scope>NUCLEOTIDE SEQUENCE [LARGE SCALE GENOMIC DNA]</scope>
    <source>
        <strain evidence="2">JCM 9458</strain>
    </source>
</reference>
<evidence type="ECO:0000313" key="2">
    <source>
        <dbReference type="Proteomes" id="UP001501676"/>
    </source>
</evidence>
<keyword evidence="2" id="KW-1185">Reference proteome</keyword>